<feature type="transmembrane region" description="Helical" evidence="5">
    <location>
        <begin position="210"/>
        <end position="237"/>
    </location>
</feature>
<dbReference type="WBParaSite" id="Csp11.Scaffold629.g13190.t1">
    <property type="protein sequence ID" value="Csp11.Scaffold629.g13190.t1"/>
    <property type="gene ID" value="Csp11.Scaffold629.g13190"/>
</dbReference>
<name>A0A1I7TYY6_9PELO</name>
<keyword evidence="4 5" id="KW-0472">Membrane</keyword>
<comment type="subcellular location">
    <subcellularLocation>
        <location evidence="1">Membrane</location>
    </subcellularLocation>
</comment>
<dbReference type="InterPro" id="IPR000203">
    <property type="entry name" value="GPS"/>
</dbReference>
<evidence type="ECO:0000256" key="4">
    <source>
        <dbReference type="ARBA" id="ARBA00023136"/>
    </source>
</evidence>
<dbReference type="AlphaFoldDB" id="A0A1I7TYY6"/>
<dbReference type="Proteomes" id="UP000095282">
    <property type="component" value="Unplaced"/>
</dbReference>
<evidence type="ECO:0000313" key="6">
    <source>
        <dbReference type="Proteomes" id="UP000095282"/>
    </source>
</evidence>
<protein>
    <submittedName>
        <fullName evidence="7">GPS domain-containing protein</fullName>
    </submittedName>
</protein>
<evidence type="ECO:0000256" key="3">
    <source>
        <dbReference type="ARBA" id="ARBA00022989"/>
    </source>
</evidence>
<accession>A0A1I7TYY6</accession>
<organism evidence="6 7">
    <name type="scientific">Caenorhabditis tropicalis</name>
    <dbReference type="NCBI Taxonomy" id="1561998"/>
    <lineage>
        <taxon>Eukaryota</taxon>
        <taxon>Metazoa</taxon>
        <taxon>Ecdysozoa</taxon>
        <taxon>Nematoda</taxon>
        <taxon>Chromadorea</taxon>
        <taxon>Rhabditida</taxon>
        <taxon>Rhabditina</taxon>
        <taxon>Rhabditomorpha</taxon>
        <taxon>Rhabditoidea</taxon>
        <taxon>Rhabditidae</taxon>
        <taxon>Peloderinae</taxon>
        <taxon>Caenorhabditis</taxon>
    </lineage>
</organism>
<evidence type="ECO:0000256" key="1">
    <source>
        <dbReference type="ARBA" id="ARBA00004370"/>
    </source>
</evidence>
<keyword evidence="2 5" id="KW-0812">Transmembrane</keyword>
<dbReference type="Gene3D" id="1.20.1070.10">
    <property type="entry name" value="Rhodopsin 7-helix transmembrane proteins"/>
    <property type="match status" value="1"/>
</dbReference>
<evidence type="ECO:0000256" key="5">
    <source>
        <dbReference type="SAM" id="Phobius"/>
    </source>
</evidence>
<dbReference type="STRING" id="1561998.A0A1I7TYY6"/>
<sequence>MSATILNNGVAVSAASTSEATMAVLRFNVSTLLRPLHGSFKVTWWDVGREKWAENDRPCEIVSDSDGILEARCFHLTDFAIIVDAALNDPNVCDNALITLGYIVNGLSIFSLLILTLFSISAYIPTLANSRLYSYIRGHNLARRDFLALAYHFDLLLFYLFFTVFSNQYISENLCTVMAAVMYAFLLCSLLLTIFQAVRNIIVFLPSSIFHSLTISLSTPVVLTISVAIPFILSMFLLVFTKFFDRQDCFCWVRPDYIVAAIIIPVTILLLSTVICTSFMIYKVFCGMKRKFSQGGHHYDPNVITKIVSILVMQISLGLPWILQFGTLYSPYTTVWHYLFTIVLGSQGTILFLIFLYKRYRAWQSESVLKSREESFYKSKKSFTRSKKNRISAVADSLGSSTDTFNEY</sequence>
<feature type="transmembrane region" description="Helical" evidence="5">
    <location>
        <begin position="146"/>
        <end position="165"/>
    </location>
</feature>
<dbReference type="GO" id="GO:0005886">
    <property type="term" value="C:plasma membrane"/>
    <property type="evidence" value="ECO:0007669"/>
    <property type="project" value="TreeGrafter"/>
</dbReference>
<keyword evidence="3 5" id="KW-1133">Transmembrane helix</keyword>
<feature type="transmembrane region" description="Helical" evidence="5">
    <location>
        <begin position="100"/>
        <end position="125"/>
    </location>
</feature>
<feature type="transmembrane region" description="Helical" evidence="5">
    <location>
        <begin position="335"/>
        <end position="357"/>
    </location>
</feature>
<evidence type="ECO:0000256" key="2">
    <source>
        <dbReference type="ARBA" id="ARBA00022692"/>
    </source>
</evidence>
<dbReference type="PANTHER" id="PTHR12011">
    <property type="entry name" value="ADHESION G-PROTEIN COUPLED RECEPTOR"/>
    <property type="match status" value="1"/>
</dbReference>
<feature type="transmembrane region" description="Helical" evidence="5">
    <location>
        <begin position="257"/>
        <end position="282"/>
    </location>
</feature>
<feature type="transmembrane region" description="Helical" evidence="5">
    <location>
        <begin position="177"/>
        <end position="198"/>
    </location>
</feature>
<evidence type="ECO:0000313" key="7">
    <source>
        <dbReference type="WBParaSite" id="Csp11.Scaffold629.g13190.t1"/>
    </source>
</evidence>
<keyword evidence="6" id="KW-1185">Reference proteome</keyword>
<proteinExistence type="predicted"/>
<dbReference type="SMART" id="SM00303">
    <property type="entry name" value="GPS"/>
    <property type="match status" value="1"/>
</dbReference>
<dbReference type="eggNOG" id="ENOG502S47R">
    <property type="taxonomic scope" value="Eukaryota"/>
</dbReference>
<reference evidence="7" key="1">
    <citation type="submission" date="2016-11" db="UniProtKB">
        <authorList>
            <consortium name="WormBaseParasite"/>
        </authorList>
    </citation>
    <scope>IDENTIFICATION</scope>
</reference>
<dbReference type="PANTHER" id="PTHR12011:SF465">
    <property type="entry name" value="GPS DOMAIN-CONTAINING PROTEIN"/>
    <property type="match status" value="1"/>
</dbReference>
<feature type="transmembrane region" description="Helical" evidence="5">
    <location>
        <begin position="303"/>
        <end position="323"/>
    </location>
</feature>